<dbReference type="Proteomes" id="UP001241758">
    <property type="component" value="Unassembled WGS sequence"/>
</dbReference>
<comment type="caution">
    <text evidence="3">The sequence shown here is derived from an EMBL/GenBank/DDBJ whole genome shotgun (WGS) entry which is preliminary data.</text>
</comment>
<feature type="compositionally biased region" description="Basic and acidic residues" evidence="1">
    <location>
        <begin position="1"/>
        <end position="17"/>
    </location>
</feature>
<proteinExistence type="predicted"/>
<evidence type="ECO:0000256" key="2">
    <source>
        <dbReference type="SAM" id="Phobius"/>
    </source>
</evidence>
<keyword evidence="2" id="KW-0472">Membrane</keyword>
<feature type="region of interest" description="Disordered" evidence="1">
    <location>
        <begin position="1"/>
        <end position="36"/>
    </location>
</feature>
<name>A0ABT6WVA5_9ACTN</name>
<feature type="compositionally biased region" description="Low complexity" evidence="1">
    <location>
        <begin position="18"/>
        <end position="28"/>
    </location>
</feature>
<gene>
    <name evidence="3" type="ORF">QLQ12_33930</name>
</gene>
<accession>A0ABT6WVA5</accession>
<reference evidence="3 4" key="1">
    <citation type="submission" date="2023-05" db="EMBL/GenBank/DDBJ databases">
        <title>Actinoplanes sp. NEAU-A12 genome sequencing.</title>
        <authorList>
            <person name="Wang Z.-S."/>
        </authorList>
    </citation>
    <scope>NUCLEOTIDE SEQUENCE [LARGE SCALE GENOMIC DNA]</scope>
    <source>
        <strain evidence="3 4">NEAU-A12</strain>
    </source>
</reference>
<evidence type="ECO:0000256" key="1">
    <source>
        <dbReference type="SAM" id="MobiDB-lite"/>
    </source>
</evidence>
<protein>
    <submittedName>
        <fullName evidence="3">Uncharacterized protein</fullName>
    </submittedName>
</protein>
<sequence>MNRETASREVTNREAAAREAANQETAGAVVKEPKAKPSRPRRAGVVLAVLFSLLALLLSAAAGLFSWRTFEAVGAVVPQLPVPVASPPQSPAPRPPQPEQYRVAYAKEPLRLQLTCSAVVHLDLDEPRADVAEHVADLRYESACGSRAPQLSLGAGAAGGSRQASADTDAAGCDRAVRTSPLGRGLQVEVREGTAICVLTAAAPAELVLVEIIDVGGSGTAGLRATSWQVP</sequence>
<keyword evidence="4" id="KW-1185">Reference proteome</keyword>
<evidence type="ECO:0000313" key="3">
    <source>
        <dbReference type="EMBL" id="MDI6103624.1"/>
    </source>
</evidence>
<keyword evidence="2" id="KW-1133">Transmembrane helix</keyword>
<dbReference type="RefSeq" id="WP_282764812.1">
    <property type="nucleotide sequence ID" value="NZ_JASCTH010000026.1"/>
</dbReference>
<feature type="transmembrane region" description="Helical" evidence="2">
    <location>
        <begin position="44"/>
        <end position="67"/>
    </location>
</feature>
<dbReference type="EMBL" id="JASCTH010000026">
    <property type="protein sequence ID" value="MDI6103624.1"/>
    <property type="molecule type" value="Genomic_DNA"/>
</dbReference>
<organism evidence="3 4">
    <name type="scientific">Actinoplanes sandaracinus</name>
    <dbReference type="NCBI Taxonomy" id="3045177"/>
    <lineage>
        <taxon>Bacteria</taxon>
        <taxon>Bacillati</taxon>
        <taxon>Actinomycetota</taxon>
        <taxon>Actinomycetes</taxon>
        <taxon>Micromonosporales</taxon>
        <taxon>Micromonosporaceae</taxon>
        <taxon>Actinoplanes</taxon>
    </lineage>
</organism>
<keyword evidence="2" id="KW-0812">Transmembrane</keyword>
<evidence type="ECO:0000313" key="4">
    <source>
        <dbReference type="Proteomes" id="UP001241758"/>
    </source>
</evidence>